<feature type="domain" description="T-SNARE coiled-coil homology" evidence="5">
    <location>
        <begin position="203"/>
        <end position="265"/>
    </location>
</feature>
<dbReference type="PROSITE" id="PS50192">
    <property type="entry name" value="T_SNARE"/>
    <property type="match status" value="1"/>
</dbReference>
<dbReference type="SUPFAM" id="SSF47661">
    <property type="entry name" value="t-snare proteins"/>
    <property type="match status" value="1"/>
</dbReference>
<dbReference type="Proteomes" id="UP001472677">
    <property type="component" value="Unassembled WGS sequence"/>
</dbReference>
<keyword evidence="2" id="KW-0813">Transport</keyword>
<name>A0ABR2EXS8_9ROSI</name>
<keyword evidence="4" id="KW-1133">Transmembrane helix</keyword>
<dbReference type="EMBL" id="JBBPBM010000009">
    <property type="protein sequence ID" value="KAK8567446.1"/>
    <property type="molecule type" value="Genomic_DNA"/>
</dbReference>
<keyword evidence="7" id="KW-1185">Reference proteome</keyword>
<keyword evidence="4" id="KW-0812">Transmembrane</keyword>
<dbReference type="SMART" id="SM00397">
    <property type="entry name" value="t_SNARE"/>
    <property type="match status" value="1"/>
</dbReference>
<protein>
    <recommendedName>
        <fullName evidence="5">t-SNARE coiled-coil homology domain-containing protein</fullName>
    </recommendedName>
</protein>
<dbReference type="SMART" id="SM00503">
    <property type="entry name" value="SynN"/>
    <property type="match status" value="1"/>
</dbReference>
<dbReference type="InterPro" id="IPR000727">
    <property type="entry name" value="T_SNARE_dom"/>
</dbReference>
<organism evidence="6 7">
    <name type="scientific">Hibiscus sabdariffa</name>
    <name type="common">roselle</name>
    <dbReference type="NCBI Taxonomy" id="183260"/>
    <lineage>
        <taxon>Eukaryota</taxon>
        <taxon>Viridiplantae</taxon>
        <taxon>Streptophyta</taxon>
        <taxon>Embryophyta</taxon>
        <taxon>Tracheophyta</taxon>
        <taxon>Spermatophyta</taxon>
        <taxon>Magnoliopsida</taxon>
        <taxon>eudicotyledons</taxon>
        <taxon>Gunneridae</taxon>
        <taxon>Pentapetalae</taxon>
        <taxon>rosids</taxon>
        <taxon>malvids</taxon>
        <taxon>Malvales</taxon>
        <taxon>Malvaceae</taxon>
        <taxon>Malvoideae</taxon>
        <taxon>Hibiscus</taxon>
    </lineage>
</organism>
<evidence type="ECO:0000259" key="5">
    <source>
        <dbReference type="PROSITE" id="PS50192"/>
    </source>
</evidence>
<sequence length="301" mass="33887">MFFNQESFVGDGGGHSDIEMARQASGSTSDMGMEAFNNQIQEVEKQVETLSRLLRKLKDANEESKSITKASAMKAMKKRMEKDIDEVGKIALDVRARLEAINKDNLINRQKPGCEKGTSIDRSRTNVTNAVATKFKDLMMEFQTLRQKIQDEYREVIERRLITVTGSIPDEQTIDCLIETGNSEQIFQKAIQEQGRGQILNTVEEIQERHDAVIEIEKKLLDLQQIYLDMAVLLESQGEILDNIESQVSTAVSNVLSGTAALQNAKERHDSTRKWVCIAILILLITVVVTVVGVFKPWKSI</sequence>
<keyword evidence="2" id="KW-0653">Protein transport</keyword>
<dbReference type="Pfam" id="PF05739">
    <property type="entry name" value="SNARE"/>
    <property type="match status" value="1"/>
</dbReference>
<dbReference type="InterPro" id="IPR045242">
    <property type="entry name" value="Syntaxin"/>
</dbReference>
<accession>A0ABR2EXS8</accession>
<evidence type="ECO:0000256" key="4">
    <source>
        <dbReference type="SAM" id="Phobius"/>
    </source>
</evidence>
<comment type="similarity">
    <text evidence="1">Belongs to the syntaxin family.</text>
</comment>
<dbReference type="InterPro" id="IPR010989">
    <property type="entry name" value="SNARE"/>
</dbReference>
<dbReference type="Pfam" id="PF00804">
    <property type="entry name" value="Syntaxin"/>
    <property type="match status" value="1"/>
</dbReference>
<dbReference type="CDD" id="cd15848">
    <property type="entry name" value="SNARE_syntaxin1-like"/>
    <property type="match status" value="1"/>
</dbReference>
<proteinExistence type="inferred from homology"/>
<keyword evidence="3" id="KW-0175">Coiled coil</keyword>
<reference evidence="6 7" key="1">
    <citation type="journal article" date="2024" name="G3 (Bethesda)">
        <title>Genome assembly of Hibiscus sabdariffa L. provides insights into metabolisms of medicinal natural products.</title>
        <authorList>
            <person name="Kim T."/>
        </authorList>
    </citation>
    <scope>NUCLEOTIDE SEQUENCE [LARGE SCALE GENOMIC DNA]</scope>
    <source>
        <strain evidence="6">TK-2024</strain>
        <tissue evidence="6">Old leaves</tissue>
    </source>
</reference>
<dbReference type="PANTHER" id="PTHR19957">
    <property type="entry name" value="SYNTAXIN"/>
    <property type="match status" value="1"/>
</dbReference>
<evidence type="ECO:0000256" key="2">
    <source>
        <dbReference type="ARBA" id="ARBA00022927"/>
    </source>
</evidence>
<evidence type="ECO:0000313" key="7">
    <source>
        <dbReference type="Proteomes" id="UP001472677"/>
    </source>
</evidence>
<evidence type="ECO:0000313" key="6">
    <source>
        <dbReference type="EMBL" id="KAK8567446.1"/>
    </source>
</evidence>
<gene>
    <name evidence="6" type="ORF">V6N12_006033</name>
</gene>
<dbReference type="Gene3D" id="1.20.5.110">
    <property type="match status" value="1"/>
</dbReference>
<comment type="caution">
    <text evidence="6">The sequence shown here is derived from an EMBL/GenBank/DDBJ whole genome shotgun (WGS) entry which is preliminary data.</text>
</comment>
<dbReference type="CDD" id="cd00179">
    <property type="entry name" value="SynN"/>
    <property type="match status" value="1"/>
</dbReference>
<evidence type="ECO:0000256" key="3">
    <source>
        <dbReference type="SAM" id="Coils"/>
    </source>
</evidence>
<keyword evidence="4" id="KW-0472">Membrane</keyword>
<evidence type="ECO:0000256" key="1">
    <source>
        <dbReference type="ARBA" id="ARBA00009063"/>
    </source>
</evidence>
<dbReference type="InterPro" id="IPR006011">
    <property type="entry name" value="Syntaxin_N"/>
</dbReference>
<dbReference type="PANTHER" id="PTHR19957:SF277">
    <property type="entry name" value="T-SNARE COILED-COIL HOMOLOGY DOMAIN-CONTAINING PROTEIN"/>
    <property type="match status" value="1"/>
</dbReference>
<dbReference type="Gene3D" id="1.20.58.70">
    <property type="match status" value="1"/>
</dbReference>
<feature type="transmembrane region" description="Helical" evidence="4">
    <location>
        <begin position="275"/>
        <end position="295"/>
    </location>
</feature>
<feature type="coiled-coil region" evidence="3">
    <location>
        <begin position="33"/>
        <end position="70"/>
    </location>
</feature>